<dbReference type="Gene3D" id="1.10.3210.30">
    <property type="match status" value="1"/>
</dbReference>
<dbReference type="PROSITE" id="PS51643">
    <property type="entry name" value="HD_CAS3"/>
    <property type="match status" value="1"/>
</dbReference>
<dbReference type="NCBIfam" id="TIGR01587">
    <property type="entry name" value="cas3_core"/>
    <property type="match status" value="1"/>
</dbReference>
<dbReference type="InterPro" id="IPR054712">
    <property type="entry name" value="Cas3-like_dom"/>
</dbReference>
<comment type="similarity">
    <text evidence="2">In the central section; belongs to the CRISPR-associated helicase Cas3 family.</text>
</comment>
<dbReference type="GO" id="GO:0046872">
    <property type="term" value="F:metal ion binding"/>
    <property type="evidence" value="ECO:0007669"/>
    <property type="project" value="UniProtKB-KW"/>
</dbReference>
<feature type="domain" description="Helicase ATP-binding" evidence="10">
    <location>
        <begin position="329"/>
        <end position="532"/>
    </location>
</feature>
<keyword evidence="7" id="KW-0347">Helicase</keyword>
<dbReference type="InterPro" id="IPR038257">
    <property type="entry name" value="CRISPR-assoc_Cas3_HD_sf"/>
</dbReference>
<evidence type="ECO:0000313" key="13">
    <source>
        <dbReference type="Proteomes" id="UP001292368"/>
    </source>
</evidence>
<dbReference type="Pfam" id="PF22590">
    <property type="entry name" value="Cas3-like_C_2"/>
    <property type="match status" value="1"/>
</dbReference>
<keyword evidence="8" id="KW-0067">ATP-binding</keyword>
<protein>
    <submittedName>
        <fullName evidence="12">CRISPR-associated helicase Cas3</fullName>
    </submittedName>
</protein>
<dbReference type="EMBL" id="WNVM01000002">
    <property type="protein sequence ID" value="MDZ5008266.1"/>
    <property type="molecule type" value="Genomic_DNA"/>
</dbReference>
<evidence type="ECO:0000256" key="6">
    <source>
        <dbReference type="ARBA" id="ARBA00022801"/>
    </source>
</evidence>
<dbReference type="GO" id="GO:0004386">
    <property type="term" value="F:helicase activity"/>
    <property type="evidence" value="ECO:0007669"/>
    <property type="project" value="UniProtKB-KW"/>
</dbReference>
<dbReference type="GO" id="GO:0051607">
    <property type="term" value="P:defense response to virus"/>
    <property type="evidence" value="ECO:0007669"/>
    <property type="project" value="UniProtKB-KW"/>
</dbReference>
<evidence type="ECO:0000256" key="8">
    <source>
        <dbReference type="ARBA" id="ARBA00022840"/>
    </source>
</evidence>
<dbReference type="InterPro" id="IPR006483">
    <property type="entry name" value="CRISPR-assoc_Cas3_HD"/>
</dbReference>
<dbReference type="GO" id="GO:0004518">
    <property type="term" value="F:nuclease activity"/>
    <property type="evidence" value="ECO:0007669"/>
    <property type="project" value="UniProtKB-KW"/>
</dbReference>
<evidence type="ECO:0000259" key="10">
    <source>
        <dbReference type="PROSITE" id="PS51192"/>
    </source>
</evidence>
<comment type="caution">
    <text evidence="12">The sequence shown here is derived from an EMBL/GenBank/DDBJ whole genome shotgun (WGS) entry which is preliminary data.</text>
</comment>
<evidence type="ECO:0000256" key="9">
    <source>
        <dbReference type="ARBA" id="ARBA00023118"/>
    </source>
</evidence>
<feature type="domain" description="HD Cas3-type" evidence="11">
    <location>
        <begin position="28"/>
        <end position="258"/>
    </location>
</feature>
<dbReference type="PROSITE" id="PS51192">
    <property type="entry name" value="HELICASE_ATP_BIND_1"/>
    <property type="match status" value="1"/>
</dbReference>
<evidence type="ECO:0000259" key="11">
    <source>
        <dbReference type="PROSITE" id="PS51643"/>
    </source>
</evidence>
<organism evidence="12 13">
    <name type="scientific">Clostridium perfringens</name>
    <dbReference type="NCBI Taxonomy" id="1502"/>
    <lineage>
        <taxon>Bacteria</taxon>
        <taxon>Bacillati</taxon>
        <taxon>Bacillota</taxon>
        <taxon>Clostridia</taxon>
        <taxon>Eubacteriales</taxon>
        <taxon>Clostridiaceae</taxon>
        <taxon>Clostridium</taxon>
    </lineage>
</organism>
<proteinExistence type="inferred from homology"/>
<keyword evidence="5" id="KW-0547">Nucleotide-binding</keyword>
<evidence type="ECO:0000313" key="12">
    <source>
        <dbReference type="EMBL" id="MDZ5008266.1"/>
    </source>
</evidence>
<sequence>MYFEALNSLNIDDLIKEEYTVLAHIEGANNEKETLKMHIDLCKEYFKKIYREKNLEKVFLNFENIFLNKPSHDEEVLFRDMLVGIITMHDMGKINPNFQEIKMKNKLDINMELNIDTNHSIYSSIIYIDYFLGKLVKLNKEGKVKKENHSSFFTLLILNSYIISKHHSPIDNINLYTSKEGRLLSKFEEEKIDELKKIINPIYFRNLILNKRHIEKILEKYKDFSKSILEGKDSIKKEIGIYTYERFMLSILIACDYYSTSEYMNGTKIKDIGTISDINKFYETFKRGEIYKFIREYEKNEYGKEEDFSKVENINVLRNEMFLDAERELLKNIDKNIFYLEAPTGSGKSNVANNLAFKIIENDPTKNKIFYVYPFNTLIEQNLVTLEKIYENNKEVLEEIAVINSLFPIKEVKGTDYEKEKYFEDLEYSDYSKALLNRQFLNYPMILTTHVSLFSYMFGTMKENIFAFHQLANSVIVLDEIQSYKNQIWREIIEFLNGFSKILNIKIIIMSATLPDLEGLLIKDDIENSYKKSGDLDEKYKGNLAIYKDDKPLNNKNSVRLIKDRDKYFKNEKFKNRVRVDYSLMDLEKDEIFDALIEKIKAYDGKKRIVEFISKNSAYKFFEELKIREESEEGFGEIRLLTGDDNSIDREKIINEIKGNKDKKGLDNVTLVATQVIEAGVDIDMDIGFKDSSILDSEEQFLGRINRSCLKEDSKVYFFNLDNAISIYKGDVRKNTSLTIENKDIRNILIEKDFDYYNQLVNEPLLDNTSSYNDNNTELFFNGPVRNLDFKNVEEKMKLIDDDRNDIQVFLAYEIEIENKNTGSVYKIDGEEVWKEYRNLLLNNEMNYAEKMVKLSKVKAKMNYFIYRIRTKQNFNYNDRIGELLYIENGYDFFENGKLNKSIFEKDIGEFI</sequence>
<evidence type="ECO:0000256" key="1">
    <source>
        <dbReference type="ARBA" id="ARBA00006847"/>
    </source>
</evidence>
<dbReference type="NCBIfam" id="TIGR01596">
    <property type="entry name" value="cas3_HD"/>
    <property type="match status" value="1"/>
</dbReference>
<dbReference type="GO" id="GO:0016787">
    <property type="term" value="F:hydrolase activity"/>
    <property type="evidence" value="ECO:0007669"/>
    <property type="project" value="UniProtKB-KW"/>
</dbReference>
<dbReference type="AlphaFoldDB" id="A0AAW9IQ83"/>
<dbReference type="InterPro" id="IPR006474">
    <property type="entry name" value="Helicase_Cas3_CRISPR-ass_core"/>
</dbReference>
<keyword evidence="6" id="KW-0378">Hydrolase</keyword>
<evidence type="ECO:0000256" key="3">
    <source>
        <dbReference type="ARBA" id="ARBA00022722"/>
    </source>
</evidence>
<keyword evidence="4" id="KW-0479">Metal-binding</keyword>
<name>A0AAW9IQ83_CLOPF</name>
<dbReference type="Gene3D" id="3.40.50.300">
    <property type="entry name" value="P-loop containing nucleotide triphosphate hydrolases"/>
    <property type="match status" value="2"/>
</dbReference>
<evidence type="ECO:0000256" key="4">
    <source>
        <dbReference type="ARBA" id="ARBA00022723"/>
    </source>
</evidence>
<dbReference type="CDD" id="cd09641">
    <property type="entry name" value="Cas3''_I"/>
    <property type="match status" value="1"/>
</dbReference>
<keyword evidence="9" id="KW-0051">Antiviral defense</keyword>
<evidence type="ECO:0000256" key="5">
    <source>
        <dbReference type="ARBA" id="ARBA00022741"/>
    </source>
</evidence>
<dbReference type="GO" id="GO:0005524">
    <property type="term" value="F:ATP binding"/>
    <property type="evidence" value="ECO:0007669"/>
    <property type="project" value="UniProtKB-KW"/>
</dbReference>
<dbReference type="InterPro" id="IPR014001">
    <property type="entry name" value="Helicase_ATP-bd"/>
</dbReference>
<dbReference type="GO" id="GO:0003676">
    <property type="term" value="F:nucleic acid binding"/>
    <property type="evidence" value="ECO:0007669"/>
    <property type="project" value="InterPro"/>
</dbReference>
<keyword evidence="3" id="KW-0540">Nuclease</keyword>
<accession>A0AAW9IQ83</accession>
<reference evidence="12" key="1">
    <citation type="submission" date="2019-11" db="EMBL/GenBank/DDBJ databases">
        <title>Characterization of Clostridium perfringens isolates from swine manure treated agricultural soils.</title>
        <authorList>
            <person name="Wushke S.T."/>
        </authorList>
    </citation>
    <scope>NUCLEOTIDE SEQUENCE</scope>
    <source>
        <strain evidence="12">V2</strain>
    </source>
</reference>
<evidence type="ECO:0000256" key="2">
    <source>
        <dbReference type="ARBA" id="ARBA00009046"/>
    </source>
</evidence>
<dbReference type="SUPFAM" id="SSF52540">
    <property type="entry name" value="P-loop containing nucleoside triphosphate hydrolases"/>
    <property type="match status" value="1"/>
</dbReference>
<dbReference type="Proteomes" id="UP001292368">
    <property type="component" value="Unassembled WGS sequence"/>
</dbReference>
<dbReference type="InterPro" id="IPR011545">
    <property type="entry name" value="DEAD/DEAH_box_helicase_dom"/>
</dbReference>
<dbReference type="InterPro" id="IPR027417">
    <property type="entry name" value="P-loop_NTPase"/>
</dbReference>
<dbReference type="RefSeq" id="WP_283695501.1">
    <property type="nucleotide sequence ID" value="NZ_CATNYN010000002.1"/>
</dbReference>
<evidence type="ECO:0000256" key="7">
    <source>
        <dbReference type="ARBA" id="ARBA00022806"/>
    </source>
</evidence>
<dbReference type="Pfam" id="PF00270">
    <property type="entry name" value="DEAD"/>
    <property type="match status" value="1"/>
</dbReference>
<dbReference type="SMART" id="SM00487">
    <property type="entry name" value="DEXDc"/>
    <property type="match status" value="1"/>
</dbReference>
<comment type="similarity">
    <text evidence="1">In the N-terminal section; belongs to the CRISPR-associated nuclease Cas3-HD family.</text>
</comment>
<gene>
    <name evidence="12" type="primary">cas3</name>
    <name evidence="12" type="ORF">GNF77_04955</name>
</gene>